<dbReference type="InterPro" id="IPR011006">
    <property type="entry name" value="CheY-like_superfamily"/>
</dbReference>
<dbReference type="RefSeq" id="WP_090112944.1">
    <property type="nucleotide sequence ID" value="NZ_FNAT01000004.1"/>
</dbReference>
<dbReference type="PROSITE" id="PS50110">
    <property type="entry name" value="RESPONSE_REGULATORY"/>
    <property type="match status" value="1"/>
</dbReference>
<name>A0A1G7G9G5_9RHOB</name>
<evidence type="ECO:0000313" key="4">
    <source>
        <dbReference type="EMBL" id="SDE84776.1"/>
    </source>
</evidence>
<evidence type="ECO:0000313" key="5">
    <source>
        <dbReference type="Proteomes" id="UP000198922"/>
    </source>
</evidence>
<protein>
    <submittedName>
        <fullName evidence="4">Response regulator receiver domain-containing protein</fullName>
    </submittedName>
</protein>
<dbReference type="PANTHER" id="PTHR44591:SF24">
    <property type="entry name" value="PROTEIN-GLUTAMATE METHYLESTERASE_PROTEIN-GLUTAMINE GLUTAMINASE 1"/>
    <property type="match status" value="1"/>
</dbReference>
<feature type="modified residue" description="4-aspartylphosphate" evidence="2">
    <location>
        <position position="59"/>
    </location>
</feature>
<proteinExistence type="predicted"/>
<keyword evidence="5" id="KW-1185">Reference proteome</keyword>
<dbReference type="EMBL" id="FNAT01000004">
    <property type="protein sequence ID" value="SDE84776.1"/>
    <property type="molecule type" value="Genomic_DNA"/>
</dbReference>
<dbReference type="Proteomes" id="UP000198922">
    <property type="component" value="Unassembled WGS sequence"/>
</dbReference>
<gene>
    <name evidence="4" type="ORF">SAMN04488567_2792</name>
</gene>
<dbReference type="SMART" id="SM00448">
    <property type="entry name" value="REC"/>
    <property type="match status" value="1"/>
</dbReference>
<accession>A0A1G7G9G5</accession>
<dbReference type="Pfam" id="PF00072">
    <property type="entry name" value="Response_reg"/>
    <property type="match status" value="1"/>
</dbReference>
<dbReference type="SUPFAM" id="SSF52172">
    <property type="entry name" value="CheY-like"/>
    <property type="match status" value="1"/>
</dbReference>
<dbReference type="GO" id="GO:0000160">
    <property type="term" value="P:phosphorelay signal transduction system"/>
    <property type="evidence" value="ECO:0007669"/>
    <property type="project" value="InterPro"/>
</dbReference>
<keyword evidence="1 2" id="KW-0597">Phosphoprotein</keyword>
<dbReference type="AlphaFoldDB" id="A0A1G7G9G5"/>
<feature type="domain" description="Response regulatory" evidence="3">
    <location>
        <begin position="10"/>
        <end position="119"/>
    </location>
</feature>
<sequence>MSDAALIGARVLLVEDESLVAMLGEDVLIEAGCEVTVAMRLAEALAAVEATRFDFAILDVNLGDATSYPVAEALSARRIPFAFATGYAAKGLANGFSACPCVQKPYGPQELVAAARALLAH</sequence>
<dbReference type="InterPro" id="IPR050595">
    <property type="entry name" value="Bact_response_regulator"/>
</dbReference>
<dbReference type="InterPro" id="IPR001789">
    <property type="entry name" value="Sig_transdc_resp-reg_receiver"/>
</dbReference>
<dbReference type="PANTHER" id="PTHR44591">
    <property type="entry name" value="STRESS RESPONSE REGULATOR PROTEIN 1"/>
    <property type="match status" value="1"/>
</dbReference>
<evidence type="ECO:0000259" key="3">
    <source>
        <dbReference type="PROSITE" id="PS50110"/>
    </source>
</evidence>
<evidence type="ECO:0000256" key="1">
    <source>
        <dbReference type="ARBA" id="ARBA00022553"/>
    </source>
</evidence>
<dbReference type="STRING" id="521013.SAMN04488567_2792"/>
<organism evidence="4 5">
    <name type="scientific">Limimaricola pyoseonensis</name>
    <dbReference type="NCBI Taxonomy" id="521013"/>
    <lineage>
        <taxon>Bacteria</taxon>
        <taxon>Pseudomonadati</taxon>
        <taxon>Pseudomonadota</taxon>
        <taxon>Alphaproteobacteria</taxon>
        <taxon>Rhodobacterales</taxon>
        <taxon>Paracoccaceae</taxon>
        <taxon>Limimaricola</taxon>
    </lineage>
</organism>
<reference evidence="5" key="1">
    <citation type="submission" date="2016-10" db="EMBL/GenBank/DDBJ databases">
        <authorList>
            <person name="Varghese N."/>
            <person name="Submissions S."/>
        </authorList>
    </citation>
    <scope>NUCLEOTIDE SEQUENCE [LARGE SCALE GENOMIC DNA]</scope>
    <source>
        <strain evidence="5">DSM 21424</strain>
    </source>
</reference>
<dbReference type="Gene3D" id="3.40.50.2300">
    <property type="match status" value="1"/>
</dbReference>
<evidence type="ECO:0000256" key="2">
    <source>
        <dbReference type="PROSITE-ProRule" id="PRU00169"/>
    </source>
</evidence>
<dbReference type="OrthoDB" id="582170at2"/>